<evidence type="ECO:0000313" key="2">
    <source>
        <dbReference type="Proteomes" id="UP001162972"/>
    </source>
</evidence>
<dbReference type="Proteomes" id="UP001162972">
    <property type="component" value="Chromosome 14"/>
</dbReference>
<accession>A0AAD6JB54</accession>
<name>A0AAD6JB54_9ROSI</name>
<sequence length="159" mass="17299">MLLAMVILKRCRVSWLRILVEPSFLITFLVFSLVFPPSVLSSKSELKKSDAEDYLSSDGAKIAKPYSDGTSPPQCLMGAYTNAHNQWTAGYGLQPQASPPATQVQTQQWTPGFNQQVAYGGYGGSYTCPQVPTSVAQGAVYGAYPPTYPTQAFPQQSYT</sequence>
<evidence type="ECO:0000313" key="1">
    <source>
        <dbReference type="EMBL" id="KAJ6401610.1"/>
    </source>
</evidence>
<organism evidence="1 2">
    <name type="scientific">Salix udensis</name>
    <dbReference type="NCBI Taxonomy" id="889485"/>
    <lineage>
        <taxon>Eukaryota</taxon>
        <taxon>Viridiplantae</taxon>
        <taxon>Streptophyta</taxon>
        <taxon>Embryophyta</taxon>
        <taxon>Tracheophyta</taxon>
        <taxon>Spermatophyta</taxon>
        <taxon>Magnoliopsida</taxon>
        <taxon>eudicotyledons</taxon>
        <taxon>Gunneridae</taxon>
        <taxon>Pentapetalae</taxon>
        <taxon>rosids</taxon>
        <taxon>fabids</taxon>
        <taxon>Malpighiales</taxon>
        <taxon>Salicaceae</taxon>
        <taxon>Saliceae</taxon>
        <taxon>Salix</taxon>
    </lineage>
</organism>
<comment type="caution">
    <text evidence="1">The sequence shown here is derived from an EMBL/GenBank/DDBJ whole genome shotgun (WGS) entry which is preliminary data.</text>
</comment>
<proteinExistence type="predicted"/>
<dbReference type="AlphaFoldDB" id="A0AAD6JB54"/>
<reference evidence="1 2" key="1">
    <citation type="journal article" date="2023" name="Int. J. Mol. Sci.">
        <title>De Novo Assembly and Annotation of 11 Diverse Shrub Willow (Salix) Genomes Reveals Novel Gene Organization in Sex-Linked Regions.</title>
        <authorList>
            <person name="Hyden B."/>
            <person name="Feng K."/>
            <person name="Yates T.B."/>
            <person name="Jawdy S."/>
            <person name="Cereghino C."/>
            <person name="Smart L.B."/>
            <person name="Muchero W."/>
        </authorList>
    </citation>
    <scope>NUCLEOTIDE SEQUENCE [LARGE SCALE GENOMIC DNA]</scope>
    <source>
        <tissue evidence="1">Shoot tip</tissue>
    </source>
</reference>
<keyword evidence="2" id="KW-1185">Reference proteome</keyword>
<gene>
    <name evidence="1" type="ORF">OIU84_016917</name>
</gene>
<protein>
    <submittedName>
        <fullName evidence="1">Uncharacterized protein</fullName>
    </submittedName>
</protein>
<dbReference type="EMBL" id="JAPFFJ010000019">
    <property type="protein sequence ID" value="KAJ6401610.1"/>
    <property type="molecule type" value="Genomic_DNA"/>
</dbReference>